<evidence type="ECO:0000256" key="4">
    <source>
        <dbReference type="PROSITE-ProRule" id="PRU00409"/>
    </source>
</evidence>
<dbReference type="Gene3D" id="3.40.50.20">
    <property type="match status" value="1"/>
</dbReference>
<dbReference type="PROSITE" id="PS50975">
    <property type="entry name" value="ATP_GRASP"/>
    <property type="match status" value="1"/>
</dbReference>
<dbReference type="GO" id="GO:0005829">
    <property type="term" value="C:cytosol"/>
    <property type="evidence" value="ECO:0007669"/>
    <property type="project" value="TreeGrafter"/>
</dbReference>
<evidence type="ECO:0000259" key="5">
    <source>
        <dbReference type="PROSITE" id="PS50975"/>
    </source>
</evidence>
<dbReference type="GO" id="GO:0046872">
    <property type="term" value="F:metal ion binding"/>
    <property type="evidence" value="ECO:0007669"/>
    <property type="project" value="InterPro"/>
</dbReference>
<feature type="domain" description="ATP-grasp" evidence="5">
    <location>
        <begin position="119"/>
        <end position="289"/>
    </location>
</feature>
<dbReference type="AlphaFoldDB" id="A0A2T1G5F7"/>
<dbReference type="RefSeq" id="WP_106309138.1">
    <property type="nucleotide sequence ID" value="NZ_PVWO01000325.1"/>
</dbReference>
<comment type="caution">
    <text evidence="6">The sequence shown here is derived from an EMBL/GenBank/DDBJ whole genome shotgun (WGS) entry which is preliminary data.</text>
</comment>
<evidence type="ECO:0000256" key="3">
    <source>
        <dbReference type="ARBA" id="ARBA00022840"/>
    </source>
</evidence>
<evidence type="ECO:0000256" key="1">
    <source>
        <dbReference type="ARBA" id="ARBA00022598"/>
    </source>
</evidence>
<dbReference type="InterPro" id="IPR013815">
    <property type="entry name" value="ATP_grasp_subdomain_1"/>
</dbReference>
<dbReference type="Pfam" id="PF21360">
    <property type="entry name" value="PylC-like_N"/>
    <property type="match status" value="1"/>
</dbReference>
<sequence length="322" mass="35806">MNILLTSVGRRVELLKAFRQSMYRSNITGKIVTADLKKTAPASFLADRAELAPRIDAPDYIERLLDICDSHQIDLLIPLIDTELHLLSLHQQEFSDRGIRLLISSVRANEICYSKKQTGIFFQKAGVKTPKVYELNEVTDRDFPLIVKPDTGSSSVGVYYVKNRSELNFFTNYVKDAIIQEAIVGEEYTIDVLLDFNGNVISIVPRLRIETRAGEISKGITVKNPQLIAAAKQVVEALPGAIGCITVQCFLQPDGEIVFIEINPRFGGGYPLSYRAGADFPSWLMQLCAGDNPKVGIDEWEDGLAMLRYDDAIFVKGSEIAS</sequence>
<proteinExistence type="predicted"/>
<name>A0A2T1G5F7_9CYAN</name>
<dbReference type="PANTHER" id="PTHR43055:SF1">
    <property type="entry name" value="FORMATE-DEPENDENT PHOSPHORIBOSYLGLYCINAMIDE FORMYLTRANSFERASE"/>
    <property type="match status" value="1"/>
</dbReference>
<accession>A0A2T1G5F7</accession>
<protein>
    <submittedName>
        <fullName evidence="6">Transcriptional regulator</fullName>
    </submittedName>
</protein>
<dbReference type="Gene3D" id="3.30.470.20">
    <property type="entry name" value="ATP-grasp fold, B domain"/>
    <property type="match status" value="1"/>
</dbReference>
<dbReference type="Proteomes" id="UP000238937">
    <property type="component" value="Unassembled WGS sequence"/>
</dbReference>
<dbReference type="InterPro" id="IPR003806">
    <property type="entry name" value="ATP-grasp_PylC-type"/>
</dbReference>
<dbReference type="EMBL" id="PVWO01000325">
    <property type="protein sequence ID" value="PSB52477.1"/>
    <property type="molecule type" value="Genomic_DNA"/>
</dbReference>
<dbReference type="GO" id="GO:0005524">
    <property type="term" value="F:ATP binding"/>
    <property type="evidence" value="ECO:0007669"/>
    <property type="project" value="UniProtKB-UniRule"/>
</dbReference>
<dbReference type="SUPFAM" id="SSF56059">
    <property type="entry name" value="Glutathione synthetase ATP-binding domain-like"/>
    <property type="match status" value="1"/>
</dbReference>
<dbReference type="PANTHER" id="PTHR43055">
    <property type="entry name" value="FORMATE-DEPENDENT PHOSPHORIBOSYLGLYCINAMIDE FORMYLTRANSFERASE"/>
    <property type="match status" value="1"/>
</dbReference>
<dbReference type="OrthoDB" id="9803907at2"/>
<keyword evidence="1" id="KW-0436">Ligase</keyword>
<keyword evidence="2 4" id="KW-0547">Nucleotide-binding</keyword>
<organism evidence="6 7">
    <name type="scientific">Chamaesiphon polymorphus CCALA 037</name>
    <dbReference type="NCBI Taxonomy" id="2107692"/>
    <lineage>
        <taxon>Bacteria</taxon>
        <taxon>Bacillati</taxon>
        <taxon>Cyanobacteriota</taxon>
        <taxon>Cyanophyceae</taxon>
        <taxon>Gomontiellales</taxon>
        <taxon>Chamaesiphonaceae</taxon>
        <taxon>Chamaesiphon</taxon>
    </lineage>
</organism>
<dbReference type="Gene3D" id="3.30.1490.20">
    <property type="entry name" value="ATP-grasp fold, A domain"/>
    <property type="match status" value="1"/>
</dbReference>
<dbReference type="Pfam" id="PF02655">
    <property type="entry name" value="ATP-grasp_3"/>
    <property type="match status" value="1"/>
</dbReference>
<evidence type="ECO:0000313" key="6">
    <source>
        <dbReference type="EMBL" id="PSB52477.1"/>
    </source>
</evidence>
<keyword evidence="7" id="KW-1185">Reference proteome</keyword>
<reference evidence="6 7" key="1">
    <citation type="submission" date="2018-03" db="EMBL/GenBank/DDBJ databases">
        <title>The ancient ancestry and fast evolution of plastids.</title>
        <authorList>
            <person name="Moore K.R."/>
            <person name="Magnabosco C."/>
            <person name="Momper L."/>
            <person name="Gold D.A."/>
            <person name="Bosak T."/>
            <person name="Fournier G.P."/>
        </authorList>
    </citation>
    <scope>NUCLEOTIDE SEQUENCE [LARGE SCALE GENOMIC DNA]</scope>
    <source>
        <strain evidence="6 7">CCALA 037</strain>
    </source>
</reference>
<gene>
    <name evidence="6" type="ORF">C7B77_20490</name>
</gene>
<dbReference type="GO" id="GO:0016874">
    <property type="term" value="F:ligase activity"/>
    <property type="evidence" value="ECO:0007669"/>
    <property type="project" value="UniProtKB-KW"/>
</dbReference>
<evidence type="ECO:0000313" key="7">
    <source>
        <dbReference type="Proteomes" id="UP000238937"/>
    </source>
</evidence>
<keyword evidence="3 4" id="KW-0067">ATP-binding</keyword>
<dbReference type="InterPro" id="IPR011761">
    <property type="entry name" value="ATP-grasp"/>
</dbReference>
<evidence type="ECO:0000256" key="2">
    <source>
        <dbReference type="ARBA" id="ARBA00022741"/>
    </source>
</evidence>
<dbReference type="InterPro" id="IPR048764">
    <property type="entry name" value="PylC_N"/>
</dbReference>